<feature type="transmembrane region" description="Helical" evidence="1">
    <location>
        <begin position="169"/>
        <end position="190"/>
    </location>
</feature>
<keyword evidence="1" id="KW-0472">Membrane</keyword>
<reference evidence="3" key="1">
    <citation type="submission" date="2016-10" db="EMBL/GenBank/DDBJ databases">
        <authorList>
            <person name="Varghese N."/>
            <person name="Submissions S."/>
        </authorList>
    </citation>
    <scope>NUCLEOTIDE SEQUENCE [LARGE SCALE GENOMIC DNA]</scope>
    <source>
        <strain evidence="3">DSM 217</strain>
    </source>
</reference>
<accession>A0A1H2RPM5</accession>
<evidence type="ECO:0008006" key="4">
    <source>
        <dbReference type="Google" id="ProtNLM"/>
    </source>
</evidence>
<feature type="transmembrane region" description="Helical" evidence="1">
    <location>
        <begin position="98"/>
        <end position="118"/>
    </location>
</feature>
<dbReference type="EMBL" id="FNNZ01000002">
    <property type="protein sequence ID" value="SDW21463.1"/>
    <property type="molecule type" value="Genomic_DNA"/>
</dbReference>
<keyword evidence="1" id="KW-0812">Transmembrane</keyword>
<sequence>MIASNPFAILSESLSLDPGVMQAYVVLMVLLVIGGTLLDVMHKKSAKFFFEKGQSLKKIAKREVSGGEKLGVALSTVTNEVLTSSEFKNPQRRVSHLFTMYGFVFFVVTTAVMIFGLPVAEGEGSGLAPLLWHLGALSICIGGYWFWFKIRVDVRSEGNQWYNVHQSDLFIVSLLLMATFALIWSFLQAVGGATSVLSMIAFIVFIGAATTLFSTILWSKFAHMFFKPAAAFQKKVAVADGSRDKLPEIPDLSSAACKERYPDIPEYMGANPPNMGLGIKREAPAHY</sequence>
<dbReference type="AlphaFoldDB" id="A0A1H2RPM5"/>
<evidence type="ECO:0000313" key="3">
    <source>
        <dbReference type="Proteomes" id="UP000198816"/>
    </source>
</evidence>
<keyword evidence="3" id="KW-1185">Reference proteome</keyword>
<gene>
    <name evidence="2" type="ORF">SAMN05421783_102125</name>
</gene>
<proteinExistence type="predicted"/>
<evidence type="ECO:0000313" key="2">
    <source>
        <dbReference type="EMBL" id="SDW21463.1"/>
    </source>
</evidence>
<feature type="transmembrane region" description="Helical" evidence="1">
    <location>
        <begin position="130"/>
        <end position="148"/>
    </location>
</feature>
<dbReference type="Proteomes" id="UP000198816">
    <property type="component" value="Unassembled WGS sequence"/>
</dbReference>
<feature type="transmembrane region" description="Helical" evidence="1">
    <location>
        <begin position="196"/>
        <end position="218"/>
    </location>
</feature>
<keyword evidence="1" id="KW-1133">Transmembrane helix</keyword>
<protein>
    <recommendedName>
        <fullName evidence="4">Adenylyl-sulfate reductase</fullName>
    </recommendedName>
</protein>
<feature type="transmembrane region" description="Helical" evidence="1">
    <location>
        <begin position="20"/>
        <end position="40"/>
    </location>
</feature>
<dbReference type="STRING" id="1058.SAMN05421783_102125"/>
<dbReference type="RefSeq" id="WP_175534471.1">
    <property type="nucleotide sequence ID" value="NZ_FNNZ01000002.1"/>
</dbReference>
<organism evidence="2 3">
    <name type="scientific">Thiocapsa roseopersicina</name>
    <dbReference type="NCBI Taxonomy" id="1058"/>
    <lineage>
        <taxon>Bacteria</taxon>
        <taxon>Pseudomonadati</taxon>
        <taxon>Pseudomonadota</taxon>
        <taxon>Gammaproteobacteria</taxon>
        <taxon>Chromatiales</taxon>
        <taxon>Chromatiaceae</taxon>
        <taxon>Thiocapsa</taxon>
    </lineage>
</organism>
<name>A0A1H2RPM5_THIRO</name>
<evidence type="ECO:0000256" key="1">
    <source>
        <dbReference type="SAM" id="Phobius"/>
    </source>
</evidence>